<gene>
    <name evidence="1" type="ORF">AFUS01_LOCUS4046</name>
</gene>
<feature type="non-terminal residue" evidence="1">
    <location>
        <position position="1"/>
    </location>
</feature>
<name>A0A8J2JHZ4_9HEXA</name>
<reference evidence="1" key="1">
    <citation type="submission" date="2021-06" db="EMBL/GenBank/DDBJ databases">
        <authorList>
            <person name="Hodson N. C."/>
            <person name="Mongue J. A."/>
            <person name="Jaron S. K."/>
        </authorList>
    </citation>
    <scope>NUCLEOTIDE SEQUENCE</scope>
</reference>
<proteinExistence type="predicted"/>
<dbReference type="EMBL" id="CAJVCH010025001">
    <property type="protein sequence ID" value="CAG7697709.1"/>
    <property type="molecule type" value="Genomic_DNA"/>
</dbReference>
<sequence length="90" mass="10153">YIPPGSNSHGPGARVMTSERHFSISFQLRSGVSTRAKNPEEILRHAWYMACDAEVPDQDEVIHGNQMSAIILRGYAKDLHIIYAQQLMEI</sequence>
<keyword evidence="2" id="KW-1185">Reference proteome</keyword>
<dbReference type="AlphaFoldDB" id="A0A8J2JHZ4"/>
<organism evidence="1 2">
    <name type="scientific">Allacma fusca</name>
    <dbReference type="NCBI Taxonomy" id="39272"/>
    <lineage>
        <taxon>Eukaryota</taxon>
        <taxon>Metazoa</taxon>
        <taxon>Ecdysozoa</taxon>
        <taxon>Arthropoda</taxon>
        <taxon>Hexapoda</taxon>
        <taxon>Collembola</taxon>
        <taxon>Symphypleona</taxon>
        <taxon>Sminthuridae</taxon>
        <taxon>Allacma</taxon>
    </lineage>
</organism>
<evidence type="ECO:0000313" key="1">
    <source>
        <dbReference type="EMBL" id="CAG7697709.1"/>
    </source>
</evidence>
<protein>
    <submittedName>
        <fullName evidence="1">Uncharacterized protein</fullName>
    </submittedName>
</protein>
<dbReference type="Proteomes" id="UP000708208">
    <property type="component" value="Unassembled WGS sequence"/>
</dbReference>
<comment type="caution">
    <text evidence="1">The sequence shown here is derived from an EMBL/GenBank/DDBJ whole genome shotgun (WGS) entry which is preliminary data.</text>
</comment>
<evidence type="ECO:0000313" key="2">
    <source>
        <dbReference type="Proteomes" id="UP000708208"/>
    </source>
</evidence>
<accession>A0A8J2JHZ4</accession>